<keyword evidence="2" id="KW-1185">Reference proteome</keyword>
<dbReference type="Proteomes" id="UP001056120">
    <property type="component" value="Linkage Group LG01"/>
</dbReference>
<gene>
    <name evidence="1" type="ORF">L1987_04057</name>
</gene>
<protein>
    <submittedName>
        <fullName evidence="1">Uncharacterized protein</fullName>
    </submittedName>
</protein>
<evidence type="ECO:0000313" key="1">
    <source>
        <dbReference type="EMBL" id="KAI3829925.1"/>
    </source>
</evidence>
<dbReference type="EMBL" id="CM042018">
    <property type="protein sequence ID" value="KAI3829925.1"/>
    <property type="molecule type" value="Genomic_DNA"/>
</dbReference>
<accession>A0ACB9KCM8</accession>
<sequence>MHVGQWEENDEEQDAEEDNEDHDEAEHAGQDNPLLEPESPVHEGGDGLNLEEEIHDKQIVDLKEEECESEHDNLISLETESEETNAYRHLIPRFTGLASSSRKRKHVSPPLTSSSILPPTFQQQQDDTDEEYVHDSLLKKRTTRMRVHQIDSDIEKDPELLKLFGDINVITNIDEYSGLVIQEFESAERLSILMPMATYLKALPIVQKNVTKIQHILMQLNQLLNLNKHRLLLTVYHPQLREIHLYQLKNCLQGQEEGKKEKVGLREWMTKRKVAKIKLMRLGQ</sequence>
<comment type="caution">
    <text evidence="1">The sequence shown here is derived from an EMBL/GenBank/DDBJ whole genome shotgun (WGS) entry which is preliminary data.</text>
</comment>
<reference evidence="1 2" key="2">
    <citation type="journal article" date="2022" name="Mol. Ecol. Resour.">
        <title>The genomes of chicory, endive, great burdock and yacon provide insights into Asteraceae paleo-polyploidization history and plant inulin production.</title>
        <authorList>
            <person name="Fan W."/>
            <person name="Wang S."/>
            <person name="Wang H."/>
            <person name="Wang A."/>
            <person name="Jiang F."/>
            <person name="Liu H."/>
            <person name="Zhao H."/>
            <person name="Xu D."/>
            <person name="Zhang Y."/>
        </authorList>
    </citation>
    <scope>NUCLEOTIDE SEQUENCE [LARGE SCALE GENOMIC DNA]</scope>
    <source>
        <strain evidence="2">cv. Yunnan</strain>
        <tissue evidence="1">Leaves</tissue>
    </source>
</reference>
<evidence type="ECO:0000313" key="2">
    <source>
        <dbReference type="Proteomes" id="UP001056120"/>
    </source>
</evidence>
<organism evidence="1 2">
    <name type="scientific">Smallanthus sonchifolius</name>
    <dbReference type="NCBI Taxonomy" id="185202"/>
    <lineage>
        <taxon>Eukaryota</taxon>
        <taxon>Viridiplantae</taxon>
        <taxon>Streptophyta</taxon>
        <taxon>Embryophyta</taxon>
        <taxon>Tracheophyta</taxon>
        <taxon>Spermatophyta</taxon>
        <taxon>Magnoliopsida</taxon>
        <taxon>eudicotyledons</taxon>
        <taxon>Gunneridae</taxon>
        <taxon>Pentapetalae</taxon>
        <taxon>asterids</taxon>
        <taxon>campanulids</taxon>
        <taxon>Asterales</taxon>
        <taxon>Asteraceae</taxon>
        <taxon>Asteroideae</taxon>
        <taxon>Heliantheae alliance</taxon>
        <taxon>Millerieae</taxon>
        <taxon>Smallanthus</taxon>
    </lineage>
</organism>
<name>A0ACB9KCM8_9ASTR</name>
<proteinExistence type="predicted"/>
<reference evidence="2" key="1">
    <citation type="journal article" date="2022" name="Mol. Ecol. Resour.">
        <title>The genomes of chicory, endive, great burdock and yacon provide insights into Asteraceae palaeo-polyploidization history and plant inulin production.</title>
        <authorList>
            <person name="Fan W."/>
            <person name="Wang S."/>
            <person name="Wang H."/>
            <person name="Wang A."/>
            <person name="Jiang F."/>
            <person name="Liu H."/>
            <person name="Zhao H."/>
            <person name="Xu D."/>
            <person name="Zhang Y."/>
        </authorList>
    </citation>
    <scope>NUCLEOTIDE SEQUENCE [LARGE SCALE GENOMIC DNA]</scope>
    <source>
        <strain evidence="2">cv. Yunnan</strain>
    </source>
</reference>